<dbReference type="SFLD" id="SFLDG00002">
    <property type="entry name" value="C1.7:_P-type_atpase_like"/>
    <property type="match status" value="1"/>
</dbReference>
<feature type="domain" description="P-type ATPase A" evidence="15">
    <location>
        <begin position="491"/>
        <end position="632"/>
    </location>
</feature>
<comment type="caution">
    <text evidence="17">The sequence shown here is derived from an EMBL/GenBank/DDBJ whole genome shotgun (WGS) entry which is preliminary data.</text>
</comment>
<dbReference type="InterPro" id="IPR023299">
    <property type="entry name" value="ATPase_P-typ_cyto_dom_N"/>
</dbReference>
<keyword evidence="5 13" id="KW-0479">Metal-binding</keyword>
<dbReference type="SUPFAM" id="SSF81653">
    <property type="entry name" value="Calcium ATPase, transduction domain A"/>
    <property type="match status" value="1"/>
</dbReference>
<feature type="domain" description="P5B-type ATPase N-terminal" evidence="16">
    <location>
        <begin position="258"/>
        <end position="372"/>
    </location>
</feature>
<dbReference type="InterPro" id="IPR023298">
    <property type="entry name" value="ATPase_P-typ_TM_dom_sf"/>
</dbReference>
<dbReference type="InterPro" id="IPR006544">
    <property type="entry name" value="P-type_TPase_V"/>
</dbReference>
<dbReference type="FunFam" id="1.20.1110.10:FF:000023">
    <property type="entry name" value="Cation-transporting ATPase"/>
    <property type="match status" value="1"/>
</dbReference>
<organism evidence="17 18">
    <name type="scientific">Coemansia aciculifera</name>
    <dbReference type="NCBI Taxonomy" id="417176"/>
    <lineage>
        <taxon>Eukaryota</taxon>
        <taxon>Fungi</taxon>
        <taxon>Fungi incertae sedis</taxon>
        <taxon>Zoopagomycota</taxon>
        <taxon>Kickxellomycotina</taxon>
        <taxon>Kickxellomycetes</taxon>
        <taxon>Kickxellales</taxon>
        <taxon>Kickxellaceae</taxon>
        <taxon>Coemansia</taxon>
    </lineage>
</organism>
<dbReference type="InterPro" id="IPR001757">
    <property type="entry name" value="P_typ_ATPase"/>
</dbReference>
<dbReference type="GO" id="GO:0016887">
    <property type="term" value="F:ATP hydrolysis activity"/>
    <property type="evidence" value="ECO:0007669"/>
    <property type="project" value="InterPro"/>
</dbReference>
<evidence type="ECO:0000256" key="9">
    <source>
        <dbReference type="ARBA" id="ARBA00022967"/>
    </source>
</evidence>
<feature type="transmembrane region" description="Helical" evidence="13">
    <location>
        <begin position="427"/>
        <end position="446"/>
    </location>
</feature>
<feature type="transmembrane region" description="Helical" evidence="13">
    <location>
        <begin position="1415"/>
        <end position="1434"/>
    </location>
</feature>
<evidence type="ECO:0000259" key="16">
    <source>
        <dbReference type="Pfam" id="PF12409"/>
    </source>
</evidence>
<evidence type="ECO:0000256" key="3">
    <source>
        <dbReference type="ARBA" id="ARBA00022553"/>
    </source>
</evidence>
<evidence type="ECO:0000313" key="17">
    <source>
        <dbReference type="EMBL" id="KAJ2860800.1"/>
    </source>
</evidence>
<evidence type="ECO:0000256" key="10">
    <source>
        <dbReference type="ARBA" id="ARBA00022989"/>
    </source>
</evidence>
<evidence type="ECO:0000256" key="4">
    <source>
        <dbReference type="ARBA" id="ARBA00022692"/>
    </source>
</evidence>
<feature type="transmembrane region" description="Helical" evidence="13">
    <location>
        <begin position="646"/>
        <end position="665"/>
    </location>
</feature>
<evidence type="ECO:0000256" key="8">
    <source>
        <dbReference type="ARBA" id="ARBA00022842"/>
    </source>
</evidence>
<dbReference type="GO" id="GO:0016020">
    <property type="term" value="C:membrane"/>
    <property type="evidence" value="ECO:0007669"/>
    <property type="project" value="UniProtKB-SubCell"/>
</dbReference>
<dbReference type="SFLD" id="SFLDF00027">
    <property type="entry name" value="p-type_atpase"/>
    <property type="match status" value="1"/>
</dbReference>
<dbReference type="PANTHER" id="PTHR45630">
    <property type="entry name" value="CATION-TRANSPORTING ATPASE-RELATED"/>
    <property type="match status" value="1"/>
</dbReference>
<keyword evidence="4 13" id="KW-0812">Transmembrane</keyword>
<dbReference type="InterPro" id="IPR047819">
    <property type="entry name" value="P5A-ATPase_N"/>
</dbReference>
<feature type="transmembrane region" description="Helical" evidence="13">
    <location>
        <begin position="1364"/>
        <end position="1386"/>
    </location>
</feature>
<dbReference type="Pfam" id="PF13246">
    <property type="entry name" value="Cation_ATPase"/>
    <property type="match status" value="1"/>
</dbReference>
<evidence type="ECO:0000256" key="11">
    <source>
        <dbReference type="ARBA" id="ARBA00023136"/>
    </source>
</evidence>
<dbReference type="GO" id="GO:0046872">
    <property type="term" value="F:metal ion binding"/>
    <property type="evidence" value="ECO:0007669"/>
    <property type="project" value="UniProtKB-UniRule"/>
</dbReference>
<feature type="transmembrane region" description="Helical" evidence="13">
    <location>
        <begin position="1326"/>
        <end position="1343"/>
    </location>
</feature>
<feature type="region of interest" description="Disordered" evidence="14">
    <location>
        <begin position="1549"/>
        <end position="1617"/>
    </location>
</feature>
<keyword evidence="18" id="KW-1185">Reference proteome</keyword>
<feature type="transmembrane region" description="Helical" evidence="13">
    <location>
        <begin position="271"/>
        <end position="293"/>
    </location>
</feature>
<accession>A0A9W8ILS0</accession>
<dbReference type="PANTHER" id="PTHR45630:SF8">
    <property type="entry name" value="CATION-TRANSPORTING ATPASE"/>
    <property type="match status" value="1"/>
</dbReference>
<comment type="subcellular location">
    <subcellularLocation>
        <location evidence="1 13">Membrane</location>
        <topology evidence="1 13">Multi-pass membrane protein</topology>
    </subcellularLocation>
</comment>
<feature type="transmembrane region" description="Helical" evidence="13">
    <location>
        <begin position="1446"/>
        <end position="1463"/>
    </location>
</feature>
<dbReference type="SFLD" id="SFLDS00003">
    <property type="entry name" value="Haloacid_Dehalogenase"/>
    <property type="match status" value="1"/>
</dbReference>
<dbReference type="GO" id="GO:0019829">
    <property type="term" value="F:ATPase-coupled monoatomic cation transmembrane transporter activity"/>
    <property type="evidence" value="ECO:0007669"/>
    <property type="project" value="UniProtKB-UniRule"/>
</dbReference>
<dbReference type="InterPro" id="IPR008250">
    <property type="entry name" value="ATPase_P-typ_transduc_dom_A_sf"/>
</dbReference>
<dbReference type="NCBIfam" id="TIGR01657">
    <property type="entry name" value="P-ATPase-V"/>
    <property type="match status" value="1"/>
</dbReference>
<name>A0A9W8ILS0_9FUNG</name>
<evidence type="ECO:0000256" key="6">
    <source>
        <dbReference type="ARBA" id="ARBA00022741"/>
    </source>
</evidence>
<evidence type="ECO:0000313" key="18">
    <source>
        <dbReference type="Proteomes" id="UP001140074"/>
    </source>
</evidence>
<protein>
    <recommendedName>
        <fullName evidence="13">Cation-transporting ATPase</fullName>
        <ecNumber evidence="13">7.2.2.-</ecNumber>
    </recommendedName>
</protein>
<dbReference type="GO" id="GO:0005524">
    <property type="term" value="F:ATP binding"/>
    <property type="evidence" value="ECO:0007669"/>
    <property type="project" value="UniProtKB-UniRule"/>
</dbReference>
<evidence type="ECO:0000256" key="1">
    <source>
        <dbReference type="ARBA" id="ARBA00004141"/>
    </source>
</evidence>
<evidence type="ECO:0000256" key="2">
    <source>
        <dbReference type="ARBA" id="ARBA00006000"/>
    </source>
</evidence>
<dbReference type="Gene3D" id="3.40.1110.10">
    <property type="entry name" value="Calcium-transporting ATPase, cytoplasmic domain N"/>
    <property type="match status" value="2"/>
</dbReference>
<evidence type="ECO:0000256" key="5">
    <source>
        <dbReference type="ARBA" id="ARBA00022723"/>
    </source>
</evidence>
<dbReference type="GO" id="GO:0006874">
    <property type="term" value="P:intracellular calcium ion homeostasis"/>
    <property type="evidence" value="ECO:0007669"/>
    <property type="project" value="TreeGrafter"/>
</dbReference>
<dbReference type="Gene3D" id="3.40.50.1000">
    <property type="entry name" value="HAD superfamily/HAD-like"/>
    <property type="match status" value="2"/>
</dbReference>
<dbReference type="EC" id="7.2.2.-" evidence="13"/>
<keyword evidence="8 13" id="KW-0460">Magnesium</keyword>
<dbReference type="EMBL" id="JANBUY010000269">
    <property type="protein sequence ID" value="KAJ2860800.1"/>
    <property type="molecule type" value="Genomic_DNA"/>
</dbReference>
<dbReference type="InterPro" id="IPR044492">
    <property type="entry name" value="P_typ_ATPase_HD_dom"/>
</dbReference>
<sequence length="1634" mass="179062">MPVPLQREPVHRAVEPAEHDVVAVHVETPTRQYAAINAVPPLHEYSRQTGAIAAAAAPIVSLTSPILHRASLDGPGVTAPLTGTHDPVESRSLASTAESAHYDDSNAENMPFTYSGVFSPHGWHDGPSNNSARAIAAAPAGGNALHGSVNAIAAATRLAGKRAAEGNIVVHGHSGLHEIGSLAPGRSHMSSALCADGLSSDEEDSDSQGGDDSDSDTESYEGLAVDDINETYDHSLPEYVSNADPYTQCIYLDEEGITIHVQGMSYSSLGLWMYGLAGILSCGIVTLLCRWVPQWRIRWTMKRASLGEADFAVIVDEFGAMSIEPIQRRGYGGTLESIFGSLTRKGPLNGRSDDVVRSLSMFTHRYYRFVYHPYLEKFLPNTCWMDSAWTRIPATMRTGLTYDIRDLRNTIFGENNIDIKEKSIARLLFDEVLNPFYVFQAGSVILWCFDDYYYYASCILLISVSGIVETLVETRRNTRKIREMAHFTCPVRVLRDGAWRDGSAEDLLPGDVFELVSSMHVLPCDAVLLEGDCIVNESMLTGESVPVAKVPVAPAVFGKMRLASSTFGSDIAKHVLFSGTKLVRVKKTSLGFGGNRWLDLEQRTALGTPARATAMVLRTGFNTTKGALIRSILFPRPNKFKFYDDSFRFIGVLAGIAVLGFLASIGNFLRLGLNARIITVRALDLITVVVPPALPATMSIGVSFALARLRKRHIYCISPTRINVCGKINVMCFDKTGTLTEEGLDVLGVCAVDYDACKFVELQENPRQLPIGPASAPTAPSSAFSSVGSSHAMGLPGGLADLDRSSSMTAPRRAVDPSKLCALHALATCHAVKLVDGKLVGDPLDIKMFESTGWILEEGEDYTGVPALQSALIGHMSAGVAAAVSQPVGKSAMPVPAVVRPPHSDRFTLDGAGGINVYELGIIRTFDFSAALRRQSVVAKRLGARYNEVYVKGAPEAIRELCFSDTIPRDFDRTLLEYTNHGYRVIALAGKSLKMSWPKLQRLKRDAVEQELIFIGFLVFENKLKPTTAPVLDELRGAKIRQIMCTGDNVLTAISVGRECRMVPEDMRVFIPRLIRRKEVVPVPTAVTNSADEASCSNSNGGNGSGGVDVRAMVVWEDSSDDMRVLDPYTLEPRLATSQVKERLVTSDLAETSEEMERQQQLYFNWLHNYTDLDMSLATSGNYCVAVTGEVFRYMMDEAPDVTIGRMLMRAAVYARMSPDEKAELVERLQAIGYCTGFCGDGANDCGALRAADVGLSLSEAEASVAAPFTSHSTDIQCVLEVIREGRAALVTSFSCFKYMALYSIIQFTSVSMLYEFGGGLGDFQFLYIDLFIIVPLAIFMGRTPAFHRIMPKRPTANLMSKKVLTSLFGQIIINSSIQAIVFRLVKQSDHYSPPVREDPNDRDTLLIRSFENTALFLASSFQYILVACVFSIGPPYRQSNLRNHGFMITCSLLVLFTLFLTLNPNDWANHVFELIDVSTSFRRTLVVWAAANFGLSSIGERWVFPWLAPTVAKFGRIVRYLVRRHFLRNTRHRYSKVSRMEDGAMNDSAAGGYGRAPATPSKPRFDLRTGEPASAIGSSSATINGAEPDMAYPADGGDLEDGRSPPTWEEIARKTDSKPYKRILREMGIPAWY</sequence>
<dbReference type="InterPro" id="IPR036412">
    <property type="entry name" value="HAD-like_sf"/>
</dbReference>
<dbReference type="NCBIfam" id="TIGR01494">
    <property type="entry name" value="ATPase_P-type"/>
    <property type="match status" value="1"/>
</dbReference>
<comment type="catalytic activity">
    <reaction evidence="12 13">
        <text>ATP + H2O = ADP + phosphate + H(+)</text>
        <dbReference type="Rhea" id="RHEA:13065"/>
        <dbReference type="ChEBI" id="CHEBI:15377"/>
        <dbReference type="ChEBI" id="CHEBI:15378"/>
        <dbReference type="ChEBI" id="CHEBI:30616"/>
        <dbReference type="ChEBI" id="CHEBI:43474"/>
        <dbReference type="ChEBI" id="CHEBI:456216"/>
    </reaction>
</comment>
<evidence type="ECO:0000256" key="14">
    <source>
        <dbReference type="SAM" id="MobiDB-lite"/>
    </source>
</evidence>
<feature type="transmembrane region" description="Helical" evidence="13">
    <location>
        <begin position="685"/>
        <end position="707"/>
    </location>
</feature>
<dbReference type="PRINTS" id="PR00119">
    <property type="entry name" value="CATATPASE"/>
</dbReference>
<proteinExistence type="inferred from homology"/>
<dbReference type="SUPFAM" id="SSF56784">
    <property type="entry name" value="HAD-like"/>
    <property type="match status" value="1"/>
</dbReference>
<dbReference type="GO" id="GO:0140358">
    <property type="term" value="F:P-type transmembrane transporter activity"/>
    <property type="evidence" value="ECO:0007669"/>
    <property type="project" value="InterPro"/>
</dbReference>
<feature type="compositionally biased region" description="Acidic residues" evidence="14">
    <location>
        <begin position="199"/>
        <end position="219"/>
    </location>
</feature>
<evidence type="ECO:0000256" key="12">
    <source>
        <dbReference type="ARBA" id="ARBA00049360"/>
    </source>
</evidence>
<dbReference type="Gene3D" id="1.20.1110.10">
    <property type="entry name" value="Calcium-transporting ATPase, transmembrane domain"/>
    <property type="match status" value="1"/>
</dbReference>
<dbReference type="Gene3D" id="2.70.150.10">
    <property type="entry name" value="Calcium-transporting ATPase, cytoplasmic transduction domain A"/>
    <property type="match status" value="2"/>
</dbReference>
<feature type="region of interest" description="Disordered" evidence="14">
    <location>
        <begin position="196"/>
        <end position="219"/>
    </location>
</feature>
<dbReference type="PROSITE" id="PS00154">
    <property type="entry name" value="ATPASE_E1_E2"/>
    <property type="match status" value="1"/>
</dbReference>
<comment type="similarity">
    <text evidence="2 13">Belongs to the cation transport ATPase (P-type) (TC 3.A.3) family. Type V subfamily.</text>
</comment>
<keyword evidence="7 13" id="KW-0067">ATP-binding</keyword>
<dbReference type="Pfam" id="PF12409">
    <property type="entry name" value="P5-ATPase"/>
    <property type="match status" value="1"/>
</dbReference>
<dbReference type="Proteomes" id="UP001140074">
    <property type="component" value="Unassembled WGS sequence"/>
</dbReference>
<gene>
    <name evidence="17" type="ORF">GGH94_005298</name>
</gene>
<feature type="transmembrane region" description="Helical" evidence="13">
    <location>
        <begin position="452"/>
        <end position="472"/>
    </location>
</feature>
<reference evidence="17" key="1">
    <citation type="submission" date="2022-07" db="EMBL/GenBank/DDBJ databases">
        <title>Phylogenomic reconstructions and comparative analyses of Kickxellomycotina fungi.</title>
        <authorList>
            <person name="Reynolds N.K."/>
            <person name="Stajich J.E."/>
            <person name="Barry K."/>
            <person name="Grigoriev I.V."/>
            <person name="Crous P."/>
            <person name="Smith M.E."/>
        </authorList>
    </citation>
    <scope>NUCLEOTIDE SEQUENCE</scope>
    <source>
        <strain evidence="17">RSA 476</strain>
    </source>
</reference>
<dbReference type="InterPro" id="IPR059000">
    <property type="entry name" value="ATPase_P-type_domA"/>
</dbReference>
<keyword evidence="11 13" id="KW-0472">Membrane</keyword>
<feature type="region of interest" description="Disordered" evidence="14">
    <location>
        <begin position="77"/>
        <end position="106"/>
    </location>
</feature>
<evidence type="ECO:0000259" key="15">
    <source>
        <dbReference type="Pfam" id="PF00122"/>
    </source>
</evidence>
<dbReference type="InterPro" id="IPR018303">
    <property type="entry name" value="ATPase_P-typ_P_site"/>
</dbReference>
<evidence type="ECO:0000256" key="7">
    <source>
        <dbReference type="ARBA" id="ARBA00022840"/>
    </source>
</evidence>
<keyword evidence="6 13" id="KW-0547">Nucleotide-binding</keyword>
<evidence type="ECO:0000256" key="13">
    <source>
        <dbReference type="RuleBase" id="RU362082"/>
    </source>
</evidence>
<dbReference type="SUPFAM" id="SSF81665">
    <property type="entry name" value="Calcium ATPase, transmembrane domain M"/>
    <property type="match status" value="1"/>
</dbReference>
<keyword evidence="9 13" id="KW-1278">Translocase</keyword>
<dbReference type="Pfam" id="PF00122">
    <property type="entry name" value="E1-E2_ATPase"/>
    <property type="match status" value="1"/>
</dbReference>
<dbReference type="InterPro" id="IPR023214">
    <property type="entry name" value="HAD_sf"/>
</dbReference>
<keyword evidence="3" id="KW-0597">Phosphoprotein</keyword>
<feature type="transmembrane region" description="Helical" evidence="13">
    <location>
        <begin position="1288"/>
        <end position="1306"/>
    </location>
</feature>
<keyword evidence="10 13" id="KW-1133">Transmembrane helix</keyword>